<sequence>MNHFASFTCFTVQSISSSRVEKEPSTKFWITFPPRASCEGTSINVEKKIIITFFRCELHGEYGGRDIFLHAAKHQAGFLLSHLNKAIYKKIWVSNKSDH</sequence>
<accession>A0A8D8LUP2</accession>
<evidence type="ECO:0000313" key="1">
    <source>
        <dbReference type="EMBL" id="CAG6615298.1"/>
    </source>
</evidence>
<organism evidence="1">
    <name type="scientific">Cacopsylla melanoneura</name>
    <dbReference type="NCBI Taxonomy" id="428564"/>
    <lineage>
        <taxon>Eukaryota</taxon>
        <taxon>Metazoa</taxon>
        <taxon>Ecdysozoa</taxon>
        <taxon>Arthropoda</taxon>
        <taxon>Hexapoda</taxon>
        <taxon>Insecta</taxon>
        <taxon>Pterygota</taxon>
        <taxon>Neoptera</taxon>
        <taxon>Paraneoptera</taxon>
        <taxon>Hemiptera</taxon>
        <taxon>Sternorrhyncha</taxon>
        <taxon>Psylloidea</taxon>
        <taxon>Psyllidae</taxon>
        <taxon>Psyllinae</taxon>
        <taxon>Cacopsylla</taxon>
    </lineage>
</organism>
<dbReference type="EMBL" id="HBUF01032512">
    <property type="protein sequence ID" value="CAG6615298.1"/>
    <property type="molecule type" value="Transcribed_RNA"/>
</dbReference>
<name>A0A8D8LUP2_9HEMI</name>
<protein>
    <submittedName>
        <fullName evidence="1">Uncharacterized protein</fullName>
    </submittedName>
</protein>
<proteinExistence type="predicted"/>
<reference evidence="1" key="1">
    <citation type="submission" date="2021-05" db="EMBL/GenBank/DDBJ databases">
        <authorList>
            <person name="Alioto T."/>
            <person name="Alioto T."/>
            <person name="Gomez Garrido J."/>
        </authorList>
    </citation>
    <scope>NUCLEOTIDE SEQUENCE</scope>
</reference>
<dbReference type="AlphaFoldDB" id="A0A8D8LUP2"/>